<evidence type="ECO:0000256" key="11">
    <source>
        <dbReference type="PIRSR" id="PIRSR606262-2"/>
    </source>
</evidence>
<feature type="domain" description="CMP/dCMP-type deaminase" evidence="14">
    <location>
        <begin position="11"/>
        <end position="148"/>
    </location>
</feature>
<evidence type="ECO:0000256" key="4">
    <source>
        <dbReference type="ARBA" id="ARBA00012783"/>
    </source>
</evidence>
<feature type="binding site" evidence="12">
    <location>
        <position position="102"/>
    </location>
    <ligand>
        <name>Zn(2+)</name>
        <dbReference type="ChEBI" id="CHEBI:29105"/>
        <note>catalytic</note>
    </ligand>
</feature>
<dbReference type="OrthoDB" id="414540at2759"/>
<comment type="function">
    <text evidence="2 13">This enzyme scavenges exogenous and endogenous cytidine and 2'-deoxycytidine for UMP synthesis.</text>
</comment>
<evidence type="ECO:0000256" key="7">
    <source>
        <dbReference type="ARBA" id="ARBA00022833"/>
    </source>
</evidence>
<evidence type="ECO:0000256" key="9">
    <source>
        <dbReference type="ARBA" id="ARBA00049558"/>
    </source>
</evidence>
<dbReference type="NCBIfam" id="NF004064">
    <property type="entry name" value="PRK05578.1"/>
    <property type="match status" value="1"/>
</dbReference>
<dbReference type="PANTHER" id="PTHR11644">
    <property type="entry name" value="CYTIDINE DEAMINASE"/>
    <property type="match status" value="1"/>
</dbReference>
<dbReference type="GO" id="GO:0042802">
    <property type="term" value="F:identical protein binding"/>
    <property type="evidence" value="ECO:0007669"/>
    <property type="project" value="UniProtKB-ARBA"/>
</dbReference>
<evidence type="ECO:0000256" key="3">
    <source>
        <dbReference type="ARBA" id="ARBA00006576"/>
    </source>
</evidence>
<feature type="binding site" evidence="12">
    <location>
        <position position="99"/>
    </location>
    <ligand>
        <name>Zn(2+)</name>
        <dbReference type="ChEBI" id="CHEBI:29105"/>
        <note>catalytic</note>
    </ligand>
</feature>
<dbReference type="GO" id="GO:0055086">
    <property type="term" value="P:nucleobase-containing small molecule metabolic process"/>
    <property type="evidence" value="ECO:0007669"/>
    <property type="project" value="UniProtKB-ARBA"/>
</dbReference>
<dbReference type="EMBL" id="CAJVCH010570953">
    <property type="protein sequence ID" value="CAG7836260.1"/>
    <property type="molecule type" value="Genomic_DNA"/>
</dbReference>
<comment type="catalytic activity">
    <reaction evidence="13">
        <text>2'-deoxycytidine + H2O + H(+) = 2'-deoxyuridine + NH4(+)</text>
        <dbReference type="Rhea" id="RHEA:13433"/>
        <dbReference type="ChEBI" id="CHEBI:15377"/>
        <dbReference type="ChEBI" id="CHEBI:15378"/>
        <dbReference type="ChEBI" id="CHEBI:15698"/>
        <dbReference type="ChEBI" id="CHEBI:16450"/>
        <dbReference type="ChEBI" id="CHEBI:28938"/>
        <dbReference type="EC" id="3.5.4.5"/>
    </reaction>
</comment>
<dbReference type="GO" id="GO:0008270">
    <property type="term" value="F:zinc ion binding"/>
    <property type="evidence" value="ECO:0007669"/>
    <property type="project" value="UniProtKB-UniRule"/>
</dbReference>
<feature type="binding site" evidence="11">
    <location>
        <begin position="52"/>
        <end position="58"/>
    </location>
    <ligand>
        <name>substrate</name>
    </ligand>
</feature>
<protein>
    <recommendedName>
        <fullName evidence="4 13">Cytidine deaminase</fullName>
        <ecNumber evidence="4 13">3.5.4.5</ecNumber>
    </recommendedName>
    <alternativeName>
        <fullName evidence="8 13">Cytidine aminohydrolase</fullName>
    </alternativeName>
</protein>
<evidence type="ECO:0000259" key="14">
    <source>
        <dbReference type="PROSITE" id="PS51747"/>
    </source>
</evidence>
<dbReference type="GO" id="GO:0072527">
    <property type="term" value="P:pyrimidine-containing compound metabolic process"/>
    <property type="evidence" value="ECO:0007669"/>
    <property type="project" value="UniProtKB-ARBA"/>
</dbReference>
<dbReference type="PROSITE" id="PS00903">
    <property type="entry name" value="CYT_DCMP_DEAMINASES_1"/>
    <property type="match status" value="1"/>
</dbReference>
<dbReference type="AlphaFoldDB" id="A0A8J2LN99"/>
<dbReference type="Proteomes" id="UP000708208">
    <property type="component" value="Unassembled WGS sequence"/>
</dbReference>
<dbReference type="NCBIfam" id="TIGR01354">
    <property type="entry name" value="cyt_deam_tetra"/>
    <property type="match status" value="1"/>
</dbReference>
<keyword evidence="6 13" id="KW-0378">Hydrolase</keyword>
<organism evidence="15 16">
    <name type="scientific">Allacma fusca</name>
    <dbReference type="NCBI Taxonomy" id="39272"/>
    <lineage>
        <taxon>Eukaryota</taxon>
        <taxon>Metazoa</taxon>
        <taxon>Ecdysozoa</taxon>
        <taxon>Arthropoda</taxon>
        <taxon>Hexapoda</taxon>
        <taxon>Collembola</taxon>
        <taxon>Symphypleona</taxon>
        <taxon>Sminthuridae</taxon>
        <taxon>Allacma</taxon>
    </lineage>
</organism>
<accession>A0A8J2LN99</accession>
<evidence type="ECO:0000256" key="13">
    <source>
        <dbReference type="RuleBase" id="RU364006"/>
    </source>
</evidence>
<name>A0A8J2LN99_9HEXA</name>
<comment type="caution">
    <text evidence="15">The sequence shown here is derived from an EMBL/GenBank/DDBJ whole genome shotgun (WGS) entry which is preliminary data.</text>
</comment>
<dbReference type="FunFam" id="3.40.140.10:FF:000008">
    <property type="entry name" value="Cytidine deaminase"/>
    <property type="match status" value="1"/>
</dbReference>
<feature type="binding site" evidence="12">
    <location>
        <position position="63"/>
    </location>
    <ligand>
        <name>Zn(2+)</name>
        <dbReference type="ChEBI" id="CHEBI:29105"/>
        <note>catalytic</note>
    </ligand>
</feature>
<dbReference type="Pfam" id="PF00383">
    <property type="entry name" value="dCMP_cyt_deam_1"/>
    <property type="match status" value="1"/>
</dbReference>
<evidence type="ECO:0000256" key="8">
    <source>
        <dbReference type="ARBA" id="ARBA00032005"/>
    </source>
</evidence>
<evidence type="ECO:0000313" key="16">
    <source>
        <dbReference type="Proteomes" id="UP000708208"/>
    </source>
</evidence>
<keyword evidence="16" id="KW-1185">Reference proteome</keyword>
<dbReference type="InterPro" id="IPR016192">
    <property type="entry name" value="APOBEC/CMP_deaminase_Zn-bd"/>
</dbReference>
<dbReference type="InterPro" id="IPR006262">
    <property type="entry name" value="Cyt_deam_tetra"/>
</dbReference>
<dbReference type="GO" id="GO:0005829">
    <property type="term" value="C:cytosol"/>
    <property type="evidence" value="ECO:0007669"/>
    <property type="project" value="TreeGrafter"/>
</dbReference>
<evidence type="ECO:0000313" key="15">
    <source>
        <dbReference type="EMBL" id="CAG7836260.1"/>
    </source>
</evidence>
<dbReference type="CDD" id="cd01283">
    <property type="entry name" value="cytidine_deaminase"/>
    <property type="match status" value="1"/>
</dbReference>
<evidence type="ECO:0000256" key="6">
    <source>
        <dbReference type="ARBA" id="ARBA00022801"/>
    </source>
</evidence>
<dbReference type="GO" id="GO:0004126">
    <property type="term" value="F:cytidine deaminase activity"/>
    <property type="evidence" value="ECO:0007669"/>
    <property type="project" value="UniProtKB-UniRule"/>
</dbReference>
<dbReference type="InterPro" id="IPR050202">
    <property type="entry name" value="Cyt/Deoxycyt_deaminase"/>
</dbReference>
<reference evidence="15" key="1">
    <citation type="submission" date="2021-06" db="EMBL/GenBank/DDBJ databases">
        <authorList>
            <person name="Hodson N. C."/>
            <person name="Mongue J. A."/>
            <person name="Jaron S. K."/>
        </authorList>
    </citation>
    <scope>NUCLEOTIDE SEQUENCE</scope>
</reference>
<dbReference type="EC" id="3.5.4.5" evidence="4 13"/>
<keyword evidence="7 12" id="KW-0862">Zinc</keyword>
<gene>
    <name evidence="15" type="ORF">AFUS01_LOCUS45518</name>
</gene>
<comment type="cofactor">
    <cofactor evidence="1 12 13">
        <name>Zn(2+)</name>
        <dbReference type="ChEBI" id="CHEBI:29105"/>
    </cofactor>
</comment>
<evidence type="ECO:0000256" key="10">
    <source>
        <dbReference type="PIRSR" id="PIRSR606262-1"/>
    </source>
</evidence>
<proteinExistence type="inferred from homology"/>
<evidence type="ECO:0000256" key="1">
    <source>
        <dbReference type="ARBA" id="ARBA00001947"/>
    </source>
</evidence>
<evidence type="ECO:0000256" key="5">
    <source>
        <dbReference type="ARBA" id="ARBA00022723"/>
    </source>
</evidence>
<comment type="similarity">
    <text evidence="3 13">Belongs to the cytidine and deoxycytidylate deaminase family.</text>
</comment>
<dbReference type="PROSITE" id="PS51747">
    <property type="entry name" value="CYT_DCMP_DEAMINASES_2"/>
    <property type="match status" value="1"/>
</dbReference>
<evidence type="ECO:0000256" key="12">
    <source>
        <dbReference type="PIRSR" id="PIRSR606262-3"/>
    </source>
</evidence>
<evidence type="ECO:0000256" key="2">
    <source>
        <dbReference type="ARBA" id="ARBA00003949"/>
    </source>
</evidence>
<dbReference type="PANTHER" id="PTHR11644:SF2">
    <property type="entry name" value="CYTIDINE DEAMINASE"/>
    <property type="match status" value="1"/>
</dbReference>
<feature type="active site" description="Proton donor" evidence="10">
    <location>
        <position position="65"/>
    </location>
</feature>
<dbReference type="InterPro" id="IPR002125">
    <property type="entry name" value="CMP_dCMP_dom"/>
</dbReference>
<sequence length="148" mass="15882">MESKQLENLELEEQALVQQSMEARELAYCIYSNFKVGAALRLADGSVITGCNVENSSYGLTICAERTAIVKAVSEGRAVKTLEAVAVSAASKAQIVAPCGACRQVLGEFNPNVKVYLHNAENGTVGITNLNFLLPACFNFEAEMNCQS</sequence>
<keyword evidence="5 12" id="KW-0479">Metal-binding</keyword>
<comment type="catalytic activity">
    <reaction evidence="9 13">
        <text>cytidine + H2O + H(+) = uridine + NH4(+)</text>
        <dbReference type="Rhea" id="RHEA:16069"/>
        <dbReference type="ChEBI" id="CHEBI:15377"/>
        <dbReference type="ChEBI" id="CHEBI:15378"/>
        <dbReference type="ChEBI" id="CHEBI:16704"/>
        <dbReference type="ChEBI" id="CHEBI:17562"/>
        <dbReference type="ChEBI" id="CHEBI:28938"/>
        <dbReference type="EC" id="3.5.4.5"/>
    </reaction>
</comment>